<accession>A0ABX8V9Z7</accession>
<feature type="transmembrane region" description="Helical" evidence="5">
    <location>
        <begin position="6"/>
        <end position="24"/>
    </location>
</feature>
<keyword evidence="5" id="KW-0812">Transmembrane</keyword>
<organism evidence="6 7">
    <name type="scientific">Flavobacterium litorale</name>
    <dbReference type="NCBI Taxonomy" id="2856519"/>
    <lineage>
        <taxon>Bacteria</taxon>
        <taxon>Pseudomonadati</taxon>
        <taxon>Bacteroidota</taxon>
        <taxon>Flavobacteriia</taxon>
        <taxon>Flavobacteriales</taxon>
        <taxon>Flavobacteriaceae</taxon>
        <taxon>Flavobacterium</taxon>
    </lineage>
</organism>
<keyword evidence="5" id="KW-1133">Transmembrane helix</keyword>
<feature type="transmembrane region" description="Helical" evidence="5">
    <location>
        <begin position="276"/>
        <end position="296"/>
    </location>
</feature>
<feature type="transmembrane region" description="Helical" evidence="5">
    <location>
        <begin position="234"/>
        <end position="255"/>
    </location>
</feature>
<dbReference type="Gene3D" id="1.20.1530.20">
    <property type="match status" value="1"/>
</dbReference>
<keyword evidence="4" id="KW-0406">Ion transport</keyword>
<feature type="transmembrane region" description="Helical" evidence="5">
    <location>
        <begin position="92"/>
        <end position="113"/>
    </location>
</feature>
<dbReference type="PANTHER" id="PTHR32507">
    <property type="entry name" value="NA(+)/H(+) ANTIPORTER 1"/>
    <property type="match status" value="1"/>
</dbReference>
<dbReference type="PANTHER" id="PTHR32507:SF0">
    <property type="entry name" value="NA(+)_H(+) ANTIPORTER 2-RELATED"/>
    <property type="match status" value="1"/>
</dbReference>
<dbReference type="InterPro" id="IPR038770">
    <property type="entry name" value="Na+/solute_symporter_sf"/>
</dbReference>
<evidence type="ECO:0000256" key="3">
    <source>
        <dbReference type="ARBA" id="ARBA00022449"/>
    </source>
</evidence>
<evidence type="ECO:0000256" key="5">
    <source>
        <dbReference type="SAM" id="Phobius"/>
    </source>
</evidence>
<keyword evidence="7" id="KW-1185">Reference proteome</keyword>
<evidence type="ECO:0000256" key="1">
    <source>
        <dbReference type="ARBA" id="ARBA00004651"/>
    </source>
</evidence>
<feature type="transmembrane region" description="Helical" evidence="5">
    <location>
        <begin position="31"/>
        <end position="53"/>
    </location>
</feature>
<feature type="transmembrane region" description="Helical" evidence="5">
    <location>
        <begin position="212"/>
        <end position="228"/>
    </location>
</feature>
<evidence type="ECO:0000256" key="4">
    <source>
        <dbReference type="ARBA" id="ARBA00023065"/>
    </source>
</evidence>
<protein>
    <submittedName>
        <fullName evidence="6">Sodium:proton antiporter</fullName>
    </submittedName>
</protein>
<reference evidence="6 7" key="1">
    <citation type="submission" date="2021-07" db="EMBL/GenBank/DDBJ databases">
        <title>Flavobacterium WSW3-B6 sp.nov, isolated from seaweed.</title>
        <authorList>
            <person name="Muhammad N."/>
            <person name="Ho H."/>
            <person name="Lee Y.-J."/>
            <person name="Nguyen T."/>
            <person name="Ho J."/>
            <person name="Kim S.-G."/>
        </authorList>
    </citation>
    <scope>NUCLEOTIDE SEQUENCE [LARGE SCALE GENOMIC DNA]</scope>
    <source>
        <strain evidence="6 7">WSW3-B6</strain>
    </source>
</reference>
<sequence>MTAGIILVLCLLVLLAYIFDLTSSKTKIPSVLLLLLLGFFVRQLCNFFGIDLIDLKNVLPILGTIGLILIVLEGALELELTKSRLPIIKKSVALGVLPLVTYALILAFVFNYLSGVDFKICLANAIPLAVISSSVAIPSVRAFTKSDREFVIYETSISDIIGVIFFNFITMHETIGFAAFGSFLIQLLIIIVISFIATGILAFMLSRLEHHIKFVPIIFLVILIYEISKEFKLPSLVFILVFGLFLNNLNGIRHFKWIQHLKPRVLRREVYKFREITIEATFLVRALFFLLFGFLIEATEVLNTEVLIYSLAITGGIYLLRIIALKIAGTNLIPLVFIAPRGLITILLFLSLSLEDRLPFINRSLIIQVIILTSLIMMMGTLSTKKEKELIVDKENGNENKQPENAEV</sequence>
<dbReference type="Proteomes" id="UP000825381">
    <property type="component" value="Chromosome"/>
</dbReference>
<gene>
    <name evidence="6" type="ORF">K1I41_09910</name>
</gene>
<evidence type="ECO:0000313" key="7">
    <source>
        <dbReference type="Proteomes" id="UP000825381"/>
    </source>
</evidence>
<keyword evidence="2" id="KW-0813">Transport</keyword>
<feature type="transmembrane region" description="Helical" evidence="5">
    <location>
        <begin position="360"/>
        <end position="382"/>
    </location>
</feature>
<keyword evidence="3" id="KW-0050">Antiport</keyword>
<evidence type="ECO:0000256" key="2">
    <source>
        <dbReference type="ARBA" id="ARBA00022448"/>
    </source>
</evidence>
<feature type="transmembrane region" description="Helical" evidence="5">
    <location>
        <begin position="332"/>
        <end position="354"/>
    </location>
</feature>
<feature type="transmembrane region" description="Helical" evidence="5">
    <location>
        <begin position="175"/>
        <end position="205"/>
    </location>
</feature>
<comment type="subcellular location">
    <subcellularLocation>
        <location evidence="1">Cell membrane</location>
        <topology evidence="1">Multi-pass membrane protein</topology>
    </subcellularLocation>
</comment>
<feature type="transmembrane region" description="Helical" evidence="5">
    <location>
        <begin position="150"/>
        <end position="169"/>
    </location>
</feature>
<name>A0ABX8V9Z7_9FLAO</name>
<keyword evidence="5" id="KW-0472">Membrane</keyword>
<proteinExistence type="predicted"/>
<dbReference type="EMBL" id="CP080429">
    <property type="protein sequence ID" value="QYJ67851.1"/>
    <property type="molecule type" value="Genomic_DNA"/>
</dbReference>
<feature type="transmembrane region" description="Helical" evidence="5">
    <location>
        <begin position="302"/>
        <end position="320"/>
    </location>
</feature>
<evidence type="ECO:0000313" key="6">
    <source>
        <dbReference type="EMBL" id="QYJ67851.1"/>
    </source>
</evidence>
<dbReference type="RefSeq" id="WP_220640196.1">
    <property type="nucleotide sequence ID" value="NZ_CP080429.1"/>
</dbReference>
<feature type="transmembrane region" description="Helical" evidence="5">
    <location>
        <begin position="59"/>
        <end position="80"/>
    </location>
</feature>